<keyword evidence="4" id="KW-1185">Reference proteome</keyword>
<organism evidence="3 4">
    <name type="scientific">Serratia sp. (strain ATCC 39006)</name>
    <name type="common">Prodigiosinella confusarubida</name>
    <dbReference type="NCBI Taxonomy" id="104623"/>
    <lineage>
        <taxon>Bacteria</taxon>
        <taxon>Pseudomonadati</taxon>
        <taxon>Pseudomonadota</taxon>
        <taxon>Gammaproteobacteria</taxon>
        <taxon>Enterobacterales</taxon>
        <taxon>Pectobacteriaceae</taxon>
        <taxon>Prodigiosinella</taxon>
    </lineage>
</organism>
<dbReference type="STRING" id="104623.Ser39006_01484"/>
<feature type="chain" id="PRO_5036041056" evidence="1">
    <location>
        <begin position="26"/>
        <end position="170"/>
    </location>
</feature>
<reference evidence="2 5" key="3">
    <citation type="submission" date="2017-11" db="EMBL/GenBank/DDBJ databases">
        <title>Complete genome sequence of Serratia sp. ATCC 39006 LacA.</title>
        <authorList>
            <person name="Hampton H.G."/>
            <person name="Jackson S.A."/>
            <person name="Jauregui R."/>
            <person name="Poulter G.T.M."/>
            <person name="Salmond G.P.C."/>
            <person name="Fineran P.C."/>
        </authorList>
    </citation>
    <scope>NUCLEOTIDE SEQUENCE [LARGE SCALE GENOMIC DNA]</scope>
    <source>
        <strain evidence="2 5">ATCC 39006</strain>
    </source>
</reference>
<dbReference type="RefSeq" id="WP_021014754.1">
    <property type="nucleotide sequence ID" value="NZ_CP025084.1"/>
</dbReference>
<reference evidence="3 4" key="1">
    <citation type="journal article" date="2013" name="Genome Announc.">
        <title>Draft genome sequence of Serratia sp. strain ATCC 39006, a model bacterium for analysis of the biosynthesis and regulation of prodigiosin, a carbapenem, and gas vesicles.</title>
        <authorList>
            <person name="Fineran P.C."/>
            <person name="Iglesias Cans M.C."/>
            <person name="Ramsay J.P."/>
            <person name="Wilf N.M."/>
            <person name="Cossyleon D."/>
            <person name="McNeil M.B."/>
            <person name="Williamson N.R."/>
            <person name="Monson R.E."/>
            <person name="Becher S.A."/>
            <person name="Stanton J.A."/>
            <person name="Brugger K."/>
            <person name="Brown S.D."/>
            <person name="Salmond G.P."/>
        </authorList>
    </citation>
    <scope>NUCLEOTIDE SEQUENCE [LARGE SCALE GENOMIC DNA]</scope>
    <source>
        <strain evidence="3">ATCC 39006</strain>
        <strain evidence="4">ATCC 39006 / SC 11482</strain>
    </source>
</reference>
<dbReference type="KEGG" id="sera:Ser39006_020095"/>
<dbReference type="AlphaFoldDB" id="A0A2I5TBE8"/>
<name>A0A2I5TBE8_SERS3</name>
<feature type="signal peptide" evidence="1">
    <location>
        <begin position="1"/>
        <end position="25"/>
    </location>
</feature>
<evidence type="ECO:0000313" key="3">
    <source>
        <dbReference type="EMBL" id="AUH06222.1"/>
    </source>
</evidence>
<accession>A0A2I5TBE8</accession>
<dbReference type="Proteomes" id="UP000017700">
    <property type="component" value="Chromosome"/>
</dbReference>
<dbReference type="OrthoDB" id="6480890at2"/>
<evidence type="ECO:0000313" key="4">
    <source>
        <dbReference type="Proteomes" id="UP000017700"/>
    </source>
</evidence>
<dbReference type="InterPro" id="IPR022753">
    <property type="entry name" value="T4SS_pilus_biogen_PilP"/>
</dbReference>
<dbReference type="KEGG" id="serq:CWC46_20100"/>
<dbReference type="Proteomes" id="UP000233778">
    <property type="component" value="Chromosome"/>
</dbReference>
<reference evidence="3" key="4">
    <citation type="submission" date="2017-11" db="EMBL/GenBank/DDBJ databases">
        <title>Complete genome sequence of Serratia sp. ATCC 39006.</title>
        <authorList>
            <person name="Hampton H.G."/>
            <person name="Jackson S.A."/>
            <person name="Jauregui R."/>
            <person name="Poulter G.T.M."/>
            <person name="Salmond G.P.C."/>
            <person name="Fineran P.C."/>
        </authorList>
    </citation>
    <scope>NUCLEOTIDE SEQUENCE</scope>
    <source>
        <strain evidence="3">ATCC 39006</strain>
    </source>
</reference>
<dbReference type="NCBIfam" id="TIGR03021">
    <property type="entry name" value="pilP_fam"/>
    <property type="match status" value="1"/>
</dbReference>
<proteinExistence type="predicted"/>
<evidence type="ECO:0000256" key="1">
    <source>
        <dbReference type="SAM" id="SignalP"/>
    </source>
</evidence>
<gene>
    <name evidence="3" type="primary">pilP</name>
    <name evidence="2" type="ORF">CWC46_20100</name>
    <name evidence="3" type="ORF">Ser39006_020095</name>
</gene>
<sequence length="170" mass="18057">MHNVNSACRLWLLGILAVFSQQSLAEDRPASADADNVTIGQLEAIQSRNFLLEQQVQTARLKRQLRESQSESQVSQAANVPASLPFMPSNPLSMNVGQSAAGATSSKRVMGAIRLQEIYGRGTQLHARIVLPQGGITEVSAGDLLPGSKLSVTSVTLNAVKLSDGTALSF</sequence>
<reference evidence="3" key="2">
    <citation type="submission" date="2013-09" db="EMBL/GenBank/DDBJ databases">
        <authorList>
            <person name="Wang G."/>
            <person name="Yang Y."/>
            <person name="Su Y."/>
        </authorList>
    </citation>
    <scope>NUCLEOTIDE SEQUENCE</scope>
    <source>
        <strain evidence="3">ATCC 39006</strain>
    </source>
</reference>
<keyword evidence="1" id="KW-0732">Signal</keyword>
<protein>
    <submittedName>
        <fullName evidence="3">Type IV pilus biogenesis protein PilP</fullName>
    </submittedName>
</protein>
<dbReference type="EMBL" id="CP025084">
    <property type="protein sequence ID" value="AUH06222.1"/>
    <property type="molecule type" value="Genomic_DNA"/>
</dbReference>
<dbReference type="EMBL" id="CP025085">
    <property type="protein sequence ID" value="AUH01900.1"/>
    <property type="molecule type" value="Genomic_DNA"/>
</dbReference>
<evidence type="ECO:0000313" key="5">
    <source>
        <dbReference type="Proteomes" id="UP000233778"/>
    </source>
</evidence>
<evidence type="ECO:0000313" key="2">
    <source>
        <dbReference type="EMBL" id="AUH01900.1"/>
    </source>
</evidence>